<name>A0A061B465_CYBFA</name>
<feature type="domain" description="K Homology" evidence="4">
    <location>
        <begin position="74"/>
        <end position="144"/>
    </location>
</feature>
<dbReference type="PANTHER" id="PTHR10288">
    <property type="entry name" value="KH DOMAIN CONTAINING RNA BINDING PROTEIN"/>
    <property type="match status" value="1"/>
</dbReference>
<dbReference type="EMBL" id="LK052900">
    <property type="protein sequence ID" value="CDR44730.1"/>
    <property type="molecule type" value="Genomic_DNA"/>
</dbReference>
<dbReference type="OrthoDB" id="1937934at2759"/>
<gene>
    <name evidence="5" type="ORF">CYFA0S_15e02036g</name>
</gene>
<dbReference type="SMART" id="SM00322">
    <property type="entry name" value="KH"/>
    <property type="match status" value="3"/>
</dbReference>
<evidence type="ECO:0000259" key="4">
    <source>
        <dbReference type="SMART" id="SM00322"/>
    </source>
</evidence>
<dbReference type="InterPro" id="IPR004088">
    <property type="entry name" value="KH_dom_type_1"/>
</dbReference>
<feature type="region of interest" description="Disordered" evidence="3">
    <location>
        <begin position="298"/>
        <end position="331"/>
    </location>
</feature>
<proteinExistence type="predicted"/>
<feature type="domain" description="K Homology" evidence="4">
    <location>
        <begin position="337"/>
        <end position="407"/>
    </location>
</feature>
<evidence type="ECO:0000256" key="2">
    <source>
        <dbReference type="PROSITE-ProRule" id="PRU00117"/>
    </source>
</evidence>
<accession>A0A061B465</accession>
<dbReference type="CDD" id="cd22438">
    <property type="entry name" value="KH-I_PCBP_rpt1"/>
    <property type="match status" value="1"/>
</dbReference>
<feature type="domain" description="K Homology" evidence="4">
    <location>
        <begin position="156"/>
        <end position="227"/>
    </location>
</feature>
<dbReference type="GO" id="GO:0003723">
    <property type="term" value="F:RNA binding"/>
    <property type="evidence" value="ECO:0007669"/>
    <property type="project" value="UniProtKB-UniRule"/>
</dbReference>
<organism evidence="5">
    <name type="scientific">Cyberlindnera fabianii</name>
    <name type="common">Yeast</name>
    <name type="synonym">Hansenula fabianii</name>
    <dbReference type="NCBI Taxonomy" id="36022"/>
    <lineage>
        <taxon>Eukaryota</taxon>
        <taxon>Fungi</taxon>
        <taxon>Dikarya</taxon>
        <taxon>Ascomycota</taxon>
        <taxon>Saccharomycotina</taxon>
        <taxon>Saccharomycetes</taxon>
        <taxon>Phaffomycetales</taxon>
        <taxon>Phaffomycetaceae</taxon>
        <taxon>Cyberlindnera</taxon>
    </lineage>
</organism>
<dbReference type="Pfam" id="PF00013">
    <property type="entry name" value="KH_1"/>
    <property type="match status" value="3"/>
</dbReference>
<evidence type="ECO:0000256" key="3">
    <source>
        <dbReference type="SAM" id="MobiDB-lite"/>
    </source>
</evidence>
<dbReference type="Gene3D" id="3.30.1370.10">
    <property type="entry name" value="K Homology domain, type 1"/>
    <property type="match status" value="3"/>
</dbReference>
<dbReference type="PROSITE" id="PS50084">
    <property type="entry name" value="KH_TYPE_1"/>
    <property type="match status" value="3"/>
</dbReference>
<keyword evidence="1" id="KW-0677">Repeat</keyword>
<dbReference type="SUPFAM" id="SSF54791">
    <property type="entry name" value="Eukaryotic type KH-domain (KH-domain type I)"/>
    <property type="match status" value="3"/>
</dbReference>
<dbReference type="VEuPathDB" id="FungiDB:BON22_1721"/>
<evidence type="ECO:0000256" key="1">
    <source>
        <dbReference type="ARBA" id="ARBA00022737"/>
    </source>
</evidence>
<keyword evidence="2" id="KW-0694">RNA-binding</keyword>
<feature type="region of interest" description="Disordered" evidence="3">
    <location>
        <begin position="1"/>
        <end position="72"/>
    </location>
</feature>
<dbReference type="InterPro" id="IPR004087">
    <property type="entry name" value="KH_dom"/>
</dbReference>
<feature type="compositionally biased region" description="Basic and acidic residues" evidence="3">
    <location>
        <begin position="1"/>
        <end position="12"/>
    </location>
</feature>
<sequence>MLKRKNEEEGAKQAKRVALDAEALDDDSNSASVEIDTGDSGLPTLENLEDGDGDHHSQKRKHLHGPSSSEDDPTYIHLRMLCQVKEASIVVGKGGETINHIKEASQARINVSDNIRGVPERVIHVMGPLEKVANAFGLITRAILGEDNKPSDQDSRPIQLQLLVQHQLIGYVIGKQGLKFREIEDVSASKLSASPSALPYSTDRVLTISGVADSIHIAVYYVAQTILEFKSLVTSKPIHYNPATVHQAPLMMGGLTPVNMNIGMNLGMNGPNNNSMLGFGHQMPQHFISAYPNVSTRPSVPQQHPHFHQNHQHIPNAQRSGPQQSFIPQGPLSLPLQQVTQEIFIPNEYVGNVIGKSGKNIKQVKEASGSQIVIDPAEDGKLERKVTLIGSPQGNQTAIYLINNRIEINKKNREQRAKSEKLLDEPKSLEE</sequence>
<feature type="compositionally biased region" description="Polar residues" evidence="3">
    <location>
        <begin position="317"/>
        <end position="327"/>
    </location>
</feature>
<protein>
    <submittedName>
        <fullName evidence="5">CYFA0S15e02036g1_1</fullName>
    </submittedName>
</protein>
<evidence type="ECO:0000313" key="5">
    <source>
        <dbReference type="EMBL" id="CDR44730.1"/>
    </source>
</evidence>
<reference evidence="5" key="1">
    <citation type="journal article" date="2014" name="Genome Announc.">
        <title>Genome sequence of the yeast Cyberlindnera fabianii (Hansenula fabianii).</title>
        <authorList>
            <person name="Freel K.C."/>
            <person name="Sarilar V."/>
            <person name="Neuveglise C."/>
            <person name="Devillers H."/>
            <person name="Friedrich A."/>
            <person name="Schacherer J."/>
        </authorList>
    </citation>
    <scope>NUCLEOTIDE SEQUENCE</scope>
    <source>
        <strain evidence="5">YJS4271</strain>
    </source>
</reference>
<dbReference type="AlphaFoldDB" id="A0A061B465"/>
<dbReference type="InterPro" id="IPR036612">
    <property type="entry name" value="KH_dom_type_1_sf"/>
</dbReference>
<dbReference type="PhylomeDB" id="A0A061B465"/>